<dbReference type="GO" id="GO:0016579">
    <property type="term" value="P:protein deubiquitination"/>
    <property type="evidence" value="ECO:0007669"/>
    <property type="project" value="InterPro"/>
</dbReference>
<dbReference type="GO" id="GO:0004222">
    <property type="term" value="F:metalloendopeptidase activity"/>
    <property type="evidence" value="ECO:0007669"/>
    <property type="project" value="TreeGrafter"/>
</dbReference>
<dbReference type="FunFam" id="3.30.830.10:FF:000005">
    <property type="entry name" value="nardilysin isoform X1"/>
    <property type="match status" value="1"/>
</dbReference>
<dbReference type="InterPro" id="IPR032632">
    <property type="entry name" value="Peptidase_M16_M"/>
</dbReference>
<dbReference type="PROSITE" id="PS00972">
    <property type="entry name" value="USP_1"/>
    <property type="match status" value="1"/>
</dbReference>
<name>A0A7D5URW1_9HYPO</name>
<dbReference type="InterPro" id="IPR035927">
    <property type="entry name" value="DUSP-like_sf"/>
</dbReference>
<protein>
    <submittedName>
        <fullName evidence="10">Uncharacterized protein</fullName>
    </submittedName>
</protein>
<sequence length="2653" mass="296765">MPPAHSSGLATSRHAPVVLLTDRLEKPSLDDRDYRVVRLENGLEVLLVHDPKADKASAALDVNVGNFSDSKEMPGLAHGVEHVTPQLLFMGTKKYPGENEYNQYLAANSGSCNAYTAATSTNFFFEVAAKPANDEEPSDANPSPLFGALDRFAQFFIEPLFLENTLDRELNAVNDENRKNLQNDTWRLNQLNKSLANPEHPYCHFSTGNLEVLKTKPESQGINVRDKFVEFHDKHYSANRMKLVVLGREPLDVLQKWVVELFSGIENKNLSPNRWTQEPLYRDADLGTQCFAKPVLDSRTLSLLFPFIDEEGMFETQPSRYISHLVGHEGRGSLFSYLKNKGWANSLSAGAYPVCPGSPSIFEMEGLDHYLEIPTIFFQYVAMLRESPPQEWIFEEQKVMAEQDFKFKQKTLASKFTSSISSVMQKPLPREWLLSGQKRLRTFDASLITKALERLRPENMRLVIVSQEYPGNWDKREYWYGTEYRHEKIPQSLMAELQKALTMSKNKRLPELHLPHKNNFIPNKFDVEKREVSKPALAPRVLRHDQGARTWWKKDDTFWVPKANVFVSLQNPIISTSVKNCVEATLFTQLVEDALEEYSYDAALAGLQYSASLDTRGLCIKLSGYNEKLPVMLEQVVNTMRDLDIQEDRFHIVHERLVRAYENSQLQSSFQQIGGYLSWLNSETRYNVEEMAAELKHATAGAVRLFQKQILSQLYIEVYAHGNLSRGDAVRLTDMVESMLRPRPLPRSQWPIIRSLILPRGSNFVYKKELKDPQTINHCIETWFYVGDEADRQLRAKTLLTAQMIHEPAFDQLRTKEQLGYVVFSGTRSFSTTSGLRFLIQSTQKPKYIDRRIEAFLVQFGKKLEQMSDSEFENHKRSLIVRRLEKLRNLDQESSRQWGQIDGEYYDFELNQHDAAHVKPLTKMEMVQFYKTYFHPCSSTRSRISVHLKARGLDTKVMEILKEAGVEDVPKKKRGSVDVLREYLESGEILESEKLNAVISKIQKCGLPPAAETDATNGSTKDTGAVETAQKITDVRQFKASLQASSGVRPVKQVNYLSLPASSPAFVHELLGQLTVKTSSSKKRRLARPPPSTKQVLDAPASPSPDSALPSCEVEPDDDPVLSFSAELSSVIASREPEAPRYLLRSEALPVATASSLPPRLQHTHAASLVSTDYASSTASSPCASAYAELSLESDRGGDETGSARNPGRSQSPFVVPRRAMMNGDADLPQRSSSPLKRRASSMDPDAAPSKNGTTMDTDASQPSQQIDPSSTEFPRAMSVDAPDVNGHEASLSQLAPPPLLEQVKIIEMLLKAFAEAPPQEGSVAYLVSRTWVDKALSLRTGSKPAAAGAESISLGPVDNTDIIQETIKDSSGRDFVRLIPGLGNESFELFPEDAWKMVMDWYGIKEGQQPIARIAVNTADSKQAPPNILYEFHPPIFHVHRLWSDVSTVPIEQSLKAKNPPPLIVARSSTTHAQSFLREIKTLAGVGLERKVRLFTIPASAQVTRQETDAASALTPPDSPGRSRGGNENQSVWPTLLVDVVSFSKVRDIRVSVPLIDHTADDKFNGQSTLQHYELTTDQTLVLDEAIGNSYVSNYTGRMKAADKPTPSRLLGSTISSKTSSNRSSPVFDGPMTRGRVQKKRHGRSIGAVGLHNLGNTCYMNSALQCVRSVEELTKYFLTESYFTEINKTNVLGFEGRVAIAYGNLLREVYEEGRGSVSPRDFKSTVGRCRPTFSGWSQQDSQEFLGFLLDALQEDLSRIKKKPYIEKPDSTDDMINNPEAIKEMADKVWDITCRRDDSVIADLFTGLYKSTLKCPECGKISITFDPFNNLTLPLPLENMWSKSVKFFPLNDAPVKIEVELSRHSSMESLKQFISVRTGVPVERLMGAEEFKDRFFKIYDNTQDVSEEIQSSDTPTIHELEAVPTNWPSKKPHKKYRSMLDIDTPPESAEWSEEECHTMVVPVLHRRPQIPGRGPEGISPPHFITLTREQASDYDVIKRKILQKVATFSTWSKFKDTQESDASDGVDADLVITTASDADSSGDSKIISNSVEGEDDMVDITMRDAVDNISNRATISPITQPTILKQFNTKAPKFADPANFLNPELQNLFDLCYFKNDTDGPVPTGWSNVDNTRTLPRLADRIPEPRVKDGDASSPGSSNSTGSGNEESGDEDEATPESTQTRMIEESSEEDAHQAAKINGRSGRHNSKYNQGSRKKFKGHKGYGKKGNKRRDKQTRASKLSQRANIVAPQPMPPAVSDGGPLIRLFEGIVVDWTEDAWDAAFGNNTNKPDPARGSRTFVDVQTLHDPALKITQRRRVTRKTRGITLEECLDEFERAEILSEQDMWYCPRCKEHRRASKKFDLWKTPDILVAHLKRFSSSGWRRDKLDVLVDFPIEGLDLTSRVIQKEDGKAEIYDLIGVDDHYGGLGGGHYTAYAKNFVDGRWYNYNDSSVHVVSDPTSVITSAAYLLFYRRRSSGPLGGPRFKEIFDKFDKESVHSDNEATESGEEVMTQRSTKTTVTPLTGMDDDDDELPIYDGNTIRRSIEDEGNYHSGSKGALDMTQSWSFTSLNGNGVNGNRDTDCASDDAQFDSSGDDRSKALSEQDTDMASAAPFEEGASWDEQGVISVPADGAGEGASEEVTEIHLEGDKMTRSA</sequence>
<reference evidence="10 11" key="1">
    <citation type="submission" date="2020-07" db="EMBL/GenBank/DDBJ databases">
        <title>Telomere length de novo assembly of all 7 chromosomes of the fungus, Metarhizium brunneum, using a novel assembly pipeline.</title>
        <authorList>
            <person name="Saud z."/>
            <person name="Kortsinoglou A."/>
            <person name="Kouvelis V.N."/>
            <person name="Butt T.M."/>
        </authorList>
    </citation>
    <scope>NUCLEOTIDE SEQUENCE [LARGE SCALE GENOMIC DNA]</scope>
    <source>
        <strain evidence="10 11">4556</strain>
    </source>
</reference>
<dbReference type="EMBL" id="CP058932">
    <property type="protein sequence ID" value="QLI65233.1"/>
    <property type="molecule type" value="Genomic_DNA"/>
</dbReference>
<comment type="similarity">
    <text evidence="1">Belongs to the peptidase M16 family.</text>
</comment>
<dbReference type="Gene3D" id="3.30.2230.10">
    <property type="entry name" value="DUSP-like"/>
    <property type="match status" value="1"/>
</dbReference>
<dbReference type="InterPro" id="IPR011249">
    <property type="entry name" value="Metalloenz_LuxS/M16"/>
</dbReference>
<dbReference type="Gene3D" id="3.30.830.10">
    <property type="entry name" value="Metalloenzyme, LuxS/M16 peptidase-like"/>
    <property type="match status" value="4"/>
</dbReference>
<feature type="compositionally biased region" description="Low complexity" evidence="7">
    <location>
        <begin position="1097"/>
        <end position="1111"/>
    </location>
</feature>
<feature type="region of interest" description="Disordered" evidence="7">
    <location>
        <begin position="1507"/>
        <end position="1531"/>
    </location>
</feature>
<dbReference type="InterPro" id="IPR006615">
    <property type="entry name" value="Pept_C19_DUSP"/>
</dbReference>
<feature type="region of interest" description="Disordered" evidence="7">
    <location>
        <begin position="2120"/>
        <end position="2241"/>
    </location>
</feature>
<evidence type="ECO:0000256" key="4">
    <source>
        <dbReference type="ARBA" id="ARBA00022801"/>
    </source>
</evidence>
<evidence type="ECO:0000256" key="2">
    <source>
        <dbReference type="ARBA" id="ARBA00022670"/>
    </source>
</evidence>
<evidence type="ECO:0000313" key="11">
    <source>
        <dbReference type="Proteomes" id="UP000510686"/>
    </source>
</evidence>
<dbReference type="GO" id="GO:0005829">
    <property type="term" value="C:cytosol"/>
    <property type="evidence" value="ECO:0007669"/>
    <property type="project" value="TreeGrafter"/>
</dbReference>
<dbReference type="InterPro" id="IPR028889">
    <property type="entry name" value="USP"/>
</dbReference>
<dbReference type="GO" id="GO:0043171">
    <property type="term" value="P:peptide catabolic process"/>
    <property type="evidence" value="ECO:0007669"/>
    <property type="project" value="TreeGrafter"/>
</dbReference>
<evidence type="ECO:0000256" key="5">
    <source>
        <dbReference type="ARBA" id="ARBA00022833"/>
    </source>
</evidence>
<feature type="domain" description="USP" evidence="8">
    <location>
        <begin position="1650"/>
        <end position="2473"/>
    </location>
</feature>
<dbReference type="Pfam" id="PF06337">
    <property type="entry name" value="DUSP"/>
    <property type="match status" value="1"/>
</dbReference>
<feature type="compositionally biased region" description="Polar residues" evidence="7">
    <location>
        <begin position="1251"/>
        <end position="1273"/>
    </location>
</feature>
<feature type="compositionally biased region" description="Polar residues" evidence="7">
    <location>
        <begin position="2510"/>
        <end position="2520"/>
    </location>
</feature>
<evidence type="ECO:0000259" key="8">
    <source>
        <dbReference type="PROSITE" id="PS50235"/>
    </source>
</evidence>
<dbReference type="GO" id="GO:0005739">
    <property type="term" value="C:mitochondrion"/>
    <property type="evidence" value="ECO:0007669"/>
    <property type="project" value="TreeGrafter"/>
</dbReference>
<dbReference type="InterPro" id="IPR054734">
    <property type="entry name" value="PqqF-like_C_4"/>
</dbReference>
<dbReference type="Gene3D" id="3.90.70.10">
    <property type="entry name" value="Cysteine proteinases"/>
    <property type="match status" value="2"/>
</dbReference>
<feature type="compositionally biased region" description="Low complexity" evidence="7">
    <location>
        <begin position="1614"/>
        <end position="1626"/>
    </location>
</feature>
<dbReference type="GeneID" id="26238652"/>
<dbReference type="InterPro" id="IPR038765">
    <property type="entry name" value="Papain-like_cys_pep_sf"/>
</dbReference>
<dbReference type="Pfam" id="PF00675">
    <property type="entry name" value="Peptidase_M16"/>
    <property type="match status" value="1"/>
</dbReference>
<feature type="compositionally biased region" description="Low complexity" evidence="7">
    <location>
        <begin position="2152"/>
        <end position="2166"/>
    </location>
</feature>
<dbReference type="InterPro" id="IPR011765">
    <property type="entry name" value="Pept_M16_N"/>
</dbReference>
<dbReference type="OrthoDB" id="952271at2759"/>
<feature type="region of interest" description="Disordered" evidence="7">
    <location>
        <begin position="1600"/>
        <end position="1643"/>
    </location>
</feature>
<dbReference type="Pfam" id="PF05193">
    <property type="entry name" value="Peptidase_M16_C"/>
    <property type="match status" value="1"/>
</dbReference>
<feature type="region of interest" description="Disordered" evidence="7">
    <location>
        <begin position="1193"/>
        <end position="1291"/>
    </location>
</feature>
<keyword evidence="5" id="KW-0862">Zinc</keyword>
<dbReference type="GO" id="GO:0046872">
    <property type="term" value="F:metal ion binding"/>
    <property type="evidence" value="ECO:0007669"/>
    <property type="project" value="UniProtKB-KW"/>
</dbReference>
<accession>A0A7D5URW1</accession>
<feature type="region of interest" description="Disordered" evidence="7">
    <location>
        <begin position="1078"/>
        <end position="1119"/>
    </location>
</feature>
<dbReference type="InterPro" id="IPR050626">
    <property type="entry name" value="Peptidase_M16"/>
</dbReference>
<dbReference type="RefSeq" id="XP_065985915.1">
    <property type="nucleotide sequence ID" value="XM_066129741.1"/>
</dbReference>
<dbReference type="FunFam" id="3.30.830.10:FF:000003">
    <property type="entry name" value="Insulin-degrading enzyme"/>
    <property type="match status" value="1"/>
</dbReference>
<keyword evidence="2" id="KW-0645">Protease</keyword>
<dbReference type="CDD" id="cd02674">
    <property type="entry name" value="Peptidase_C19R"/>
    <property type="match status" value="1"/>
</dbReference>
<dbReference type="InterPro" id="IPR007863">
    <property type="entry name" value="Peptidase_M16_C"/>
</dbReference>
<keyword evidence="4" id="KW-0378">Hydrolase</keyword>
<evidence type="ECO:0000256" key="6">
    <source>
        <dbReference type="ARBA" id="ARBA00023049"/>
    </source>
</evidence>
<dbReference type="Pfam" id="PF22456">
    <property type="entry name" value="PqqF-like_C_4"/>
    <property type="match status" value="1"/>
</dbReference>
<dbReference type="KEGG" id="mbrn:26238652"/>
<keyword evidence="11" id="KW-1185">Reference proteome</keyword>
<evidence type="ECO:0000256" key="3">
    <source>
        <dbReference type="ARBA" id="ARBA00022723"/>
    </source>
</evidence>
<dbReference type="FunFam" id="3.30.830.10:FF:000004">
    <property type="entry name" value="Putative insulin-degrading enzyme"/>
    <property type="match status" value="1"/>
</dbReference>
<keyword evidence="6" id="KW-0482">Metalloprotease</keyword>
<keyword evidence="3" id="KW-0479">Metal-binding</keyword>
<dbReference type="InterPro" id="IPR018200">
    <property type="entry name" value="USP_CS"/>
</dbReference>
<dbReference type="InterPro" id="IPR001394">
    <property type="entry name" value="Peptidase_C19_UCH"/>
</dbReference>
<evidence type="ECO:0000259" key="9">
    <source>
        <dbReference type="PROSITE" id="PS51283"/>
    </source>
</evidence>
<dbReference type="PROSITE" id="PS00973">
    <property type="entry name" value="USP_2"/>
    <property type="match status" value="1"/>
</dbReference>
<evidence type="ECO:0000313" key="10">
    <source>
        <dbReference type="EMBL" id="QLI65233.1"/>
    </source>
</evidence>
<feature type="compositionally biased region" description="Polar residues" evidence="7">
    <location>
        <begin position="2125"/>
        <end position="2134"/>
    </location>
</feature>
<dbReference type="PROSITE" id="PS50235">
    <property type="entry name" value="USP_3"/>
    <property type="match status" value="1"/>
</dbReference>
<feature type="domain" description="DUSP" evidence="9">
    <location>
        <begin position="1298"/>
        <end position="1417"/>
    </location>
</feature>
<dbReference type="SUPFAM" id="SSF63411">
    <property type="entry name" value="LuxS/MPP-like metallohydrolase"/>
    <property type="match status" value="4"/>
</dbReference>
<dbReference type="SUPFAM" id="SSF54001">
    <property type="entry name" value="Cysteine proteinases"/>
    <property type="match status" value="1"/>
</dbReference>
<proteinExistence type="inferred from homology"/>
<feature type="region of interest" description="Disordered" evidence="7">
    <location>
        <begin position="2568"/>
        <end position="2653"/>
    </location>
</feature>
<dbReference type="PROSITE" id="PS51283">
    <property type="entry name" value="DUSP"/>
    <property type="match status" value="1"/>
</dbReference>
<dbReference type="GO" id="GO:0004843">
    <property type="term" value="F:cysteine-type deubiquitinase activity"/>
    <property type="evidence" value="ECO:0007669"/>
    <property type="project" value="InterPro"/>
</dbReference>
<dbReference type="Proteomes" id="UP000510686">
    <property type="component" value="Chromosome 1"/>
</dbReference>
<dbReference type="SUPFAM" id="SSF143791">
    <property type="entry name" value="DUSP-like"/>
    <property type="match status" value="1"/>
</dbReference>
<organism evidence="10 11">
    <name type="scientific">Metarhizium brunneum</name>
    <dbReference type="NCBI Taxonomy" id="500148"/>
    <lineage>
        <taxon>Eukaryota</taxon>
        <taxon>Fungi</taxon>
        <taxon>Dikarya</taxon>
        <taxon>Ascomycota</taxon>
        <taxon>Pezizomycotina</taxon>
        <taxon>Sordariomycetes</taxon>
        <taxon>Hypocreomycetidae</taxon>
        <taxon>Hypocreales</taxon>
        <taxon>Clavicipitaceae</taxon>
        <taxon>Metarhizium</taxon>
    </lineage>
</organism>
<dbReference type="Pfam" id="PF00443">
    <property type="entry name" value="UCH"/>
    <property type="match status" value="1"/>
</dbReference>
<evidence type="ECO:0000256" key="7">
    <source>
        <dbReference type="SAM" id="MobiDB-lite"/>
    </source>
</evidence>
<feature type="compositionally biased region" description="Basic and acidic residues" evidence="7">
    <location>
        <begin position="2138"/>
        <end position="2151"/>
    </location>
</feature>
<evidence type="ECO:0000256" key="1">
    <source>
        <dbReference type="ARBA" id="ARBA00007261"/>
    </source>
</evidence>
<dbReference type="PANTHER" id="PTHR43690:SF18">
    <property type="entry name" value="INSULIN-DEGRADING ENZYME-RELATED"/>
    <property type="match status" value="1"/>
</dbReference>
<feature type="region of interest" description="Disordered" evidence="7">
    <location>
        <begin position="2494"/>
        <end position="2534"/>
    </location>
</feature>
<feature type="compositionally biased region" description="Basic and acidic residues" evidence="7">
    <location>
        <begin position="2640"/>
        <end position="2653"/>
    </location>
</feature>
<feature type="compositionally biased region" description="Basic residues" evidence="7">
    <location>
        <begin position="2202"/>
        <end position="2233"/>
    </location>
</feature>
<dbReference type="GO" id="GO:0051603">
    <property type="term" value="P:proteolysis involved in protein catabolic process"/>
    <property type="evidence" value="ECO:0007669"/>
    <property type="project" value="TreeGrafter"/>
</dbReference>
<gene>
    <name evidence="10" type="ORF">G6M90_00g013150</name>
</gene>
<dbReference type="PANTHER" id="PTHR43690">
    <property type="entry name" value="NARDILYSIN"/>
    <property type="match status" value="1"/>
</dbReference>
<dbReference type="Pfam" id="PF16187">
    <property type="entry name" value="Peptidase_M16_M"/>
    <property type="match status" value="1"/>
</dbReference>